<evidence type="ECO:0000256" key="6">
    <source>
        <dbReference type="ARBA" id="ARBA00034687"/>
    </source>
</evidence>
<evidence type="ECO:0000256" key="1">
    <source>
        <dbReference type="ARBA" id="ARBA00004245"/>
    </source>
</evidence>
<proteinExistence type="inferred from homology"/>
<sequence length="179" mass="19259">MALNRDLRIATGAVVCVDSKLDGPITIGPRTVVHPKACIVAEGGPIVIGESNIFEEQCLIKHNANANTDRPRTLKIGSNNVFEVGCVISAKSVGDNNVFESNCFVGPEIEVGNGCIIGVGISLERPEKLPDNLVITGGNYNRTIAADKPPAQTLQLDFLTKVLPNYHHLRKPKDRPNVL</sequence>
<dbReference type="Gene3D" id="2.160.10.10">
    <property type="entry name" value="Hexapeptide repeat proteins"/>
    <property type="match status" value="1"/>
</dbReference>
<accession>A0ABN7A8T4</accession>
<comment type="function">
    <text evidence="6">Part of the dynactin complex that activates the molecular motor dynein for ultra-processive transport along microtubules.</text>
</comment>
<dbReference type="InterPro" id="IPR027777">
    <property type="entry name" value="DCTN6"/>
</dbReference>
<evidence type="ECO:0000313" key="8">
    <source>
        <dbReference type="Proteomes" id="UP001307889"/>
    </source>
</evidence>
<dbReference type="CDD" id="cd04646">
    <property type="entry name" value="LbH_Dynactin_6"/>
    <property type="match status" value="1"/>
</dbReference>
<evidence type="ECO:0000256" key="2">
    <source>
        <dbReference type="ARBA" id="ARBA00007719"/>
    </source>
</evidence>
<protein>
    <recommendedName>
        <fullName evidence="3">Dynactin subunit 6</fullName>
    </recommendedName>
</protein>
<dbReference type="SUPFAM" id="SSF51161">
    <property type="entry name" value="Trimeric LpxA-like enzymes"/>
    <property type="match status" value="1"/>
</dbReference>
<evidence type="ECO:0000256" key="5">
    <source>
        <dbReference type="ARBA" id="ARBA00023212"/>
    </source>
</evidence>
<keyword evidence="4" id="KW-0963">Cytoplasm</keyword>
<evidence type="ECO:0000313" key="7">
    <source>
        <dbReference type="EMBL" id="BES87301.1"/>
    </source>
</evidence>
<comment type="similarity">
    <text evidence="2">Belongs to the dynactin subunits 5/6 family. Dynactin subunit 6 subfamily.</text>
</comment>
<evidence type="ECO:0000256" key="3">
    <source>
        <dbReference type="ARBA" id="ARBA00016573"/>
    </source>
</evidence>
<name>A0ABN7A8T4_9HEMI</name>
<dbReference type="PANTHER" id="PTHR13072:SF0">
    <property type="entry name" value="DYNACTIN SUBUNIT 6"/>
    <property type="match status" value="1"/>
</dbReference>
<evidence type="ECO:0000256" key="4">
    <source>
        <dbReference type="ARBA" id="ARBA00022490"/>
    </source>
</evidence>
<keyword evidence="5" id="KW-0206">Cytoskeleton</keyword>
<dbReference type="PANTHER" id="PTHR13072">
    <property type="entry name" value="DYNACTIN 6"/>
    <property type="match status" value="1"/>
</dbReference>
<keyword evidence="8" id="KW-1185">Reference proteome</keyword>
<dbReference type="InterPro" id="IPR011004">
    <property type="entry name" value="Trimer_LpxA-like_sf"/>
</dbReference>
<organism evidence="7 8">
    <name type="scientific">Nesidiocoris tenuis</name>
    <dbReference type="NCBI Taxonomy" id="355587"/>
    <lineage>
        <taxon>Eukaryota</taxon>
        <taxon>Metazoa</taxon>
        <taxon>Ecdysozoa</taxon>
        <taxon>Arthropoda</taxon>
        <taxon>Hexapoda</taxon>
        <taxon>Insecta</taxon>
        <taxon>Pterygota</taxon>
        <taxon>Neoptera</taxon>
        <taxon>Paraneoptera</taxon>
        <taxon>Hemiptera</taxon>
        <taxon>Heteroptera</taxon>
        <taxon>Panheteroptera</taxon>
        <taxon>Cimicomorpha</taxon>
        <taxon>Miridae</taxon>
        <taxon>Dicyphina</taxon>
        <taxon>Nesidiocoris</taxon>
    </lineage>
</organism>
<comment type="subcellular location">
    <subcellularLocation>
        <location evidence="1">Cytoplasm</location>
        <location evidence="1">Cytoskeleton</location>
    </subcellularLocation>
</comment>
<dbReference type="Proteomes" id="UP001307889">
    <property type="component" value="Chromosome 1"/>
</dbReference>
<dbReference type="EMBL" id="AP028909">
    <property type="protein sequence ID" value="BES87301.1"/>
    <property type="molecule type" value="Genomic_DNA"/>
</dbReference>
<reference evidence="7 8" key="1">
    <citation type="submission" date="2023-09" db="EMBL/GenBank/DDBJ databases">
        <title>Nesidiocoris tenuis whole genome shotgun sequence.</title>
        <authorList>
            <person name="Shibata T."/>
            <person name="Shimoda M."/>
            <person name="Kobayashi T."/>
            <person name="Uehara T."/>
        </authorList>
    </citation>
    <scope>NUCLEOTIDE SEQUENCE [LARGE SCALE GENOMIC DNA]</scope>
    <source>
        <strain evidence="7 8">Japan</strain>
    </source>
</reference>
<gene>
    <name evidence="7" type="ORF">NTJ_00106</name>
</gene>